<evidence type="ECO:0000256" key="5">
    <source>
        <dbReference type="ARBA" id="ARBA00022801"/>
    </source>
</evidence>
<dbReference type="PANTHER" id="PTHR10353:SF36">
    <property type="entry name" value="LP05116P"/>
    <property type="match status" value="1"/>
</dbReference>
<keyword evidence="18" id="KW-1185">Reference proteome</keyword>
<feature type="domain" description="Helicase C-terminal" evidence="15">
    <location>
        <begin position="865"/>
        <end position="1012"/>
    </location>
</feature>
<dbReference type="GO" id="GO:0008422">
    <property type="term" value="F:beta-glucosidase activity"/>
    <property type="evidence" value="ECO:0007669"/>
    <property type="project" value="TreeGrafter"/>
</dbReference>
<evidence type="ECO:0000256" key="11">
    <source>
        <dbReference type="PROSITE-ProRule" id="PRU00552"/>
    </source>
</evidence>
<evidence type="ECO:0000256" key="1">
    <source>
        <dbReference type="ARBA" id="ARBA00010838"/>
    </source>
</evidence>
<evidence type="ECO:0000256" key="6">
    <source>
        <dbReference type="ARBA" id="ARBA00022806"/>
    </source>
</evidence>
<dbReference type="PROSITE" id="PS00039">
    <property type="entry name" value="DEAD_ATP_HELICASE"/>
    <property type="match status" value="1"/>
</dbReference>
<dbReference type="SUPFAM" id="SSF51445">
    <property type="entry name" value="(Trans)glycosidases"/>
    <property type="match status" value="1"/>
</dbReference>
<dbReference type="Proteomes" id="UP000494165">
    <property type="component" value="Unassembled WGS sequence"/>
</dbReference>
<dbReference type="InterPro" id="IPR000629">
    <property type="entry name" value="RNA-helicase_DEAD-box_CS"/>
</dbReference>
<feature type="signal peptide" evidence="13">
    <location>
        <begin position="1"/>
        <end position="25"/>
    </location>
</feature>
<comment type="catalytic activity">
    <reaction evidence="10">
        <text>ATP + H2O = ADP + phosphate + H(+)</text>
        <dbReference type="Rhea" id="RHEA:13065"/>
        <dbReference type="ChEBI" id="CHEBI:15377"/>
        <dbReference type="ChEBI" id="CHEBI:15378"/>
        <dbReference type="ChEBI" id="CHEBI:30616"/>
        <dbReference type="ChEBI" id="CHEBI:43474"/>
        <dbReference type="ChEBI" id="CHEBI:456216"/>
        <dbReference type="EC" id="3.6.4.13"/>
    </reaction>
</comment>
<evidence type="ECO:0000256" key="13">
    <source>
        <dbReference type="SAM" id="SignalP"/>
    </source>
</evidence>
<evidence type="ECO:0000256" key="8">
    <source>
        <dbReference type="ARBA" id="ARBA00023180"/>
    </source>
</evidence>
<keyword evidence="9" id="KW-0326">Glycosidase</keyword>
<dbReference type="PROSITE" id="PS51194">
    <property type="entry name" value="HELICASE_CTER"/>
    <property type="match status" value="1"/>
</dbReference>
<evidence type="ECO:0000259" key="15">
    <source>
        <dbReference type="PROSITE" id="PS51194"/>
    </source>
</evidence>
<evidence type="ECO:0000256" key="3">
    <source>
        <dbReference type="ARBA" id="ARBA00012552"/>
    </source>
</evidence>
<name>A0A8S1C7I5_9INSE</name>
<dbReference type="Gene3D" id="3.20.20.80">
    <property type="entry name" value="Glycosidases"/>
    <property type="match status" value="1"/>
</dbReference>
<keyword evidence="6" id="KW-0347">Helicase</keyword>
<feature type="short sequence motif" description="Q motif" evidence="11">
    <location>
        <begin position="631"/>
        <end position="659"/>
    </location>
</feature>
<dbReference type="InterPro" id="IPR033132">
    <property type="entry name" value="GH_1_N_CS"/>
</dbReference>
<comment type="subunit">
    <text evidence="2">Homodimer.</text>
</comment>
<accession>A0A8S1C7I5</accession>
<feature type="domain" description="DEAD-box RNA helicase Q" evidence="16">
    <location>
        <begin position="631"/>
        <end position="659"/>
    </location>
</feature>
<protein>
    <recommendedName>
        <fullName evidence="3">RNA helicase</fullName>
        <ecNumber evidence="3">3.6.4.13</ecNumber>
    </recommendedName>
</protein>
<evidence type="ECO:0000313" key="17">
    <source>
        <dbReference type="EMBL" id="CAB3365152.1"/>
    </source>
</evidence>
<dbReference type="GO" id="GO:0005975">
    <property type="term" value="P:carbohydrate metabolic process"/>
    <property type="evidence" value="ECO:0007669"/>
    <property type="project" value="InterPro"/>
</dbReference>
<dbReference type="CDD" id="cd18787">
    <property type="entry name" value="SF2_C_DEAD"/>
    <property type="match status" value="1"/>
</dbReference>
<dbReference type="OrthoDB" id="65569at2759"/>
<dbReference type="InterPro" id="IPR027417">
    <property type="entry name" value="P-loop_NTPase"/>
</dbReference>
<gene>
    <name evidence="17" type="ORF">CLODIP_2_CD06748</name>
</gene>
<comment type="caution">
    <text evidence="17">The sequence shown here is derived from an EMBL/GenBank/DDBJ whole genome shotgun (WGS) entry which is preliminary data.</text>
</comment>
<dbReference type="PROSITE" id="PS51195">
    <property type="entry name" value="Q_MOTIF"/>
    <property type="match status" value="1"/>
</dbReference>
<keyword evidence="4" id="KW-0547">Nucleotide-binding</keyword>
<evidence type="ECO:0000256" key="10">
    <source>
        <dbReference type="ARBA" id="ARBA00047984"/>
    </source>
</evidence>
<dbReference type="AlphaFoldDB" id="A0A8S1C7I5"/>
<feature type="domain" description="Helicase ATP-binding" evidence="14">
    <location>
        <begin position="662"/>
        <end position="837"/>
    </location>
</feature>
<dbReference type="Pfam" id="PF00232">
    <property type="entry name" value="Glyco_hydro_1"/>
    <property type="match status" value="1"/>
</dbReference>
<organism evidence="17 18">
    <name type="scientific">Cloeon dipterum</name>
    <dbReference type="NCBI Taxonomy" id="197152"/>
    <lineage>
        <taxon>Eukaryota</taxon>
        <taxon>Metazoa</taxon>
        <taxon>Ecdysozoa</taxon>
        <taxon>Arthropoda</taxon>
        <taxon>Hexapoda</taxon>
        <taxon>Insecta</taxon>
        <taxon>Pterygota</taxon>
        <taxon>Palaeoptera</taxon>
        <taxon>Ephemeroptera</taxon>
        <taxon>Pisciforma</taxon>
        <taxon>Baetidae</taxon>
        <taxon>Cloeon</taxon>
    </lineage>
</organism>
<dbReference type="InterPro" id="IPR011545">
    <property type="entry name" value="DEAD/DEAH_box_helicase_dom"/>
</dbReference>
<feature type="region of interest" description="Disordered" evidence="12">
    <location>
        <begin position="543"/>
        <end position="582"/>
    </location>
</feature>
<dbReference type="FunFam" id="3.20.20.80:FF:000013">
    <property type="entry name" value="lactase-phlorizin hydrolase"/>
    <property type="match status" value="1"/>
</dbReference>
<feature type="compositionally biased region" description="Gly residues" evidence="12">
    <location>
        <begin position="546"/>
        <end position="565"/>
    </location>
</feature>
<dbReference type="PRINTS" id="PR00131">
    <property type="entry name" value="GLHYDRLASE1"/>
</dbReference>
<keyword evidence="13" id="KW-0732">Signal</keyword>
<evidence type="ECO:0000259" key="16">
    <source>
        <dbReference type="PROSITE" id="PS51195"/>
    </source>
</evidence>
<evidence type="ECO:0000259" key="14">
    <source>
        <dbReference type="PROSITE" id="PS51192"/>
    </source>
</evidence>
<evidence type="ECO:0000256" key="9">
    <source>
        <dbReference type="ARBA" id="ARBA00023295"/>
    </source>
</evidence>
<keyword evidence="8" id="KW-0325">Glycoprotein</keyword>
<evidence type="ECO:0000313" key="18">
    <source>
        <dbReference type="Proteomes" id="UP000494165"/>
    </source>
</evidence>
<dbReference type="Pfam" id="PF00270">
    <property type="entry name" value="DEAD"/>
    <property type="match status" value="1"/>
</dbReference>
<dbReference type="PANTHER" id="PTHR10353">
    <property type="entry name" value="GLYCOSYL HYDROLASE"/>
    <property type="match status" value="1"/>
</dbReference>
<dbReference type="Pfam" id="PF00271">
    <property type="entry name" value="Helicase_C"/>
    <property type="match status" value="1"/>
</dbReference>
<feature type="chain" id="PRO_5035754468" description="RNA helicase" evidence="13">
    <location>
        <begin position="26"/>
        <end position="1181"/>
    </location>
</feature>
<dbReference type="InterPro" id="IPR014014">
    <property type="entry name" value="RNA_helicase_DEAD_Q_motif"/>
</dbReference>
<evidence type="ECO:0000256" key="2">
    <source>
        <dbReference type="ARBA" id="ARBA00011738"/>
    </source>
</evidence>
<dbReference type="Gene3D" id="3.40.50.300">
    <property type="entry name" value="P-loop containing nucleotide triphosphate hydrolases"/>
    <property type="match status" value="2"/>
</dbReference>
<dbReference type="GO" id="GO:0003724">
    <property type="term" value="F:RNA helicase activity"/>
    <property type="evidence" value="ECO:0007669"/>
    <property type="project" value="UniProtKB-EC"/>
</dbReference>
<feature type="region of interest" description="Disordered" evidence="12">
    <location>
        <begin position="1015"/>
        <end position="1138"/>
    </location>
</feature>
<dbReference type="GO" id="GO:0003676">
    <property type="term" value="F:nucleic acid binding"/>
    <property type="evidence" value="ECO:0007669"/>
    <property type="project" value="InterPro"/>
</dbReference>
<proteinExistence type="inferred from homology"/>
<dbReference type="FunFam" id="3.40.50.300:FF:000008">
    <property type="entry name" value="ATP-dependent RNA helicase RhlB"/>
    <property type="match status" value="1"/>
</dbReference>
<sequence length="1181" mass="131322">MTLAGSKWCLALVLLVVGRCGPAVAQDDFLYGTFPDGFIWGAATAAYQIEGGWNEDGKGENIWDFMTHAFDGGIADYSTGDIAADSYHKYLDDVAALKETGVNFYRFSLSWSRILPTGRIDQINQAGIDYYNNLINALLDNGINPLVTLYHWDLPQHLQETGGWLNEEVVDIFGDYANLAFSTFGDRVKSWITFNEPWVQSELGYGYGGNAPRVVGSGQTDYIAAHNQIKSHARAWHIYDDNYRATQNGEIGITLDSGWIEPKTQSTADIEAAERAMQFKLGWFAHPIFSVDGDYPPIMKEYVARHSAEEGYPASRLPEFGQTWVDYIKGTYDFFGLNHYTTELAEYGIREGNYTSYDKDQDLYKSQDPSWPASAAPWLKVVPWGFRKLVNWINNEFNGVRLIVTENGFADLGEINDVDRANYYTNYINELMKAINLDGCNIYGYTAWSIIDNFEWTAGYSQKFGLYGVDFNDPARPRTRKLSAQLFPGRPPLTLTHLASAILWDRVSSTFAADNLHVRYSHLKIMFRNNSSNENMKRRFDDRGSYGRGGGFGGGGYRGGGGDFGRNGKSGKQPGESLRKPSWNMKSLQPFHKNFYQPHVNVSNRSRMEVEAYRAKLEITVKGTEVPNPLQHFEEGNFPDYIINEIKKQGFQDPTSIQSQGWPIALSGRDMVGIAMTGSGKTLAYVLPSVVHINNQQPLSKGDGPIALVLAPTRELAQQIQQVAIDFGTSSFIRNTCIFGGAPKGPQARDLERGVEIVIATPGRLIDFLERGTTNLRRCTYLVLDEADRMLDMGFEPQIRKIVEQIRPDRQTLMWSATWPKEVKNLAEEFLTDYIQINIGSLQLSANHNILQIVDVCMEHEKPFKLSKLLQEVRAESDSKTIIFVETKRKVEEITRNIKREGWPAVAIHGDKSQPERDHVLKEFRNGRCPILVATDVAARGLDVEDVKFVINFDYPNSSEDYIHRIGRTGRSCQSGTSYAFFTPSNSRQAKDLVSVLREANQVVNPKLMELVSSRGSYGGMNGKNRPRWNNSNGYSNGRDMKNGSGPPVRRNGYYGGGASNESSNGGRWGDKPAGQNGYSHPPPPPPSKQPQSNFSIPPPSLGSFGGSGGSETKPDLSSYGYAYQNSQGASAASTSSTAAAFKALTSQPPPPPPAENFYYYHAFCNPMGATAVPAAPAPTN</sequence>
<dbReference type="InterPro" id="IPR001650">
    <property type="entry name" value="Helicase_C-like"/>
</dbReference>
<dbReference type="InterPro" id="IPR001360">
    <property type="entry name" value="Glyco_hydro_1"/>
</dbReference>
<dbReference type="EC" id="3.6.4.13" evidence="3"/>
<dbReference type="PROSITE" id="PS51192">
    <property type="entry name" value="HELICASE_ATP_BIND_1"/>
    <property type="match status" value="1"/>
</dbReference>
<dbReference type="GO" id="GO:0005524">
    <property type="term" value="F:ATP binding"/>
    <property type="evidence" value="ECO:0007669"/>
    <property type="project" value="UniProtKB-KW"/>
</dbReference>
<evidence type="ECO:0000256" key="7">
    <source>
        <dbReference type="ARBA" id="ARBA00022840"/>
    </source>
</evidence>
<keyword evidence="5" id="KW-0378">Hydrolase</keyword>
<keyword evidence="7" id="KW-0067">ATP-binding</keyword>
<dbReference type="SUPFAM" id="SSF52540">
    <property type="entry name" value="P-loop containing nucleoside triphosphate hydrolases"/>
    <property type="match status" value="1"/>
</dbReference>
<dbReference type="SMART" id="SM00490">
    <property type="entry name" value="HELICc"/>
    <property type="match status" value="1"/>
</dbReference>
<dbReference type="FunFam" id="3.40.50.300:FF:000079">
    <property type="entry name" value="probable ATP-dependent RNA helicase DDX17"/>
    <property type="match status" value="1"/>
</dbReference>
<dbReference type="GO" id="GO:0031047">
    <property type="term" value="P:regulatory ncRNA-mediated gene silencing"/>
    <property type="evidence" value="ECO:0007669"/>
    <property type="project" value="UniProtKB-ARBA"/>
</dbReference>
<evidence type="ECO:0000256" key="4">
    <source>
        <dbReference type="ARBA" id="ARBA00022741"/>
    </source>
</evidence>
<dbReference type="SMART" id="SM00487">
    <property type="entry name" value="DEXDc"/>
    <property type="match status" value="1"/>
</dbReference>
<evidence type="ECO:0000256" key="12">
    <source>
        <dbReference type="SAM" id="MobiDB-lite"/>
    </source>
</evidence>
<dbReference type="EMBL" id="CADEPI010000019">
    <property type="protein sequence ID" value="CAB3365152.1"/>
    <property type="molecule type" value="Genomic_DNA"/>
</dbReference>
<dbReference type="InterPro" id="IPR014001">
    <property type="entry name" value="Helicase_ATP-bd"/>
</dbReference>
<dbReference type="InterPro" id="IPR017853">
    <property type="entry name" value="GH"/>
</dbReference>
<reference evidence="17 18" key="1">
    <citation type="submission" date="2020-04" db="EMBL/GenBank/DDBJ databases">
        <authorList>
            <person name="Alioto T."/>
            <person name="Alioto T."/>
            <person name="Gomez Garrido J."/>
        </authorList>
    </citation>
    <scope>NUCLEOTIDE SEQUENCE [LARGE SCALE GENOMIC DNA]</scope>
</reference>
<comment type="similarity">
    <text evidence="1">Belongs to the glycosyl hydrolase 1 family.</text>
</comment>
<dbReference type="PROSITE" id="PS00653">
    <property type="entry name" value="GLYCOSYL_HYDROL_F1_2"/>
    <property type="match status" value="1"/>
</dbReference>